<feature type="transmembrane region" description="Helical" evidence="5">
    <location>
        <begin position="767"/>
        <end position="792"/>
    </location>
</feature>
<dbReference type="Gene3D" id="2.60.220.50">
    <property type="match status" value="1"/>
</dbReference>
<dbReference type="Pfam" id="PF00002">
    <property type="entry name" value="7tm_2"/>
    <property type="match status" value="1"/>
</dbReference>
<keyword evidence="2 5" id="KW-0812">Transmembrane</keyword>
<keyword evidence="8" id="KW-1185">Reference proteome</keyword>
<evidence type="ECO:0000313" key="8">
    <source>
        <dbReference type="Proteomes" id="UP001154078"/>
    </source>
</evidence>
<gene>
    <name evidence="7" type="ORF">MELIAE_LOCUS1947</name>
</gene>
<evidence type="ECO:0000256" key="5">
    <source>
        <dbReference type="SAM" id="Phobius"/>
    </source>
</evidence>
<evidence type="ECO:0000259" key="6">
    <source>
        <dbReference type="PROSITE" id="PS50261"/>
    </source>
</evidence>
<dbReference type="InterPro" id="IPR000832">
    <property type="entry name" value="GPCR_2_secretin-like"/>
</dbReference>
<feature type="transmembrane region" description="Helical" evidence="5">
    <location>
        <begin position="804"/>
        <end position="826"/>
    </location>
</feature>
<dbReference type="Proteomes" id="UP001154078">
    <property type="component" value="Chromosome 1"/>
</dbReference>
<dbReference type="EMBL" id="OV121132">
    <property type="protein sequence ID" value="CAH0548118.1"/>
    <property type="molecule type" value="Genomic_DNA"/>
</dbReference>
<dbReference type="PANTHER" id="PTHR47767:SF1">
    <property type="entry name" value="ADHESION G PROTEIN-COUPLED RECEPTOR G7"/>
    <property type="match status" value="1"/>
</dbReference>
<name>A0A9P0FCD9_BRAAE</name>
<evidence type="ECO:0000256" key="3">
    <source>
        <dbReference type="ARBA" id="ARBA00022989"/>
    </source>
</evidence>
<proteinExistence type="predicted"/>
<feature type="domain" description="G-protein coupled receptors family 2 profile 2" evidence="6">
    <location>
        <begin position="769"/>
        <end position="1004"/>
    </location>
</feature>
<keyword evidence="3 5" id="KW-1133">Transmembrane helix</keyword>
<evidence type="ECO:0000313" key="7">
    <source>
        <dbReference type="EMBL" id="CAH0548118.1"/>
    </source>
</evidence>
<dbReference type="AlphaFoldDB" id="A0A9P0FCD9"/>
<reference evidence="7" key="1">
    <citation type="submission" date="2021-12" db="EMBL/GenBank/DDBJ databases">
        <authorList>
            <person name="King R."/>
        </authorList>
    </citation>
    <scope>NUCLEOTIDE SEQUENCE</scope>
</reference>
<dbReference type="InterPro" id="IPR017981">
    <property type="entry name" value="GPCR_2-like_7TM"/>
</dbReference>
<dbReference type="InterPro" id="IPR046338">
    <property type="entry name" value="GAIN_dom_sf"/>
</dbReference>
<comment type="subcellular location">
    <subcellularLocation>
        <location evidence="1">Membrane</location>
        <topology evidence="1">Multi-pass membrane protein</topology>
    </subcellularLocation>
</comment>
<accession>A0A9P0FCD9</accession>
<protein>
    <recommendedName>
        <fullName evidence="6">G-protein coupled receptors family 2 profile 2 domain-containing protein</fullName>
    </recommendedName>
</protein>
<dbReference type="PROSITE" id="PS50261">
    <property type="entry name" value="G_PROTEIN_RECEP_F2_4"/>
    <property type="match status" value="1"/>
</dbReference>
<feature type="transmembrane region" description="Helical" evidence="5">
    <location>
        <begin position="908"/>
        <end position="934"/>
    </location>
</feature>
<feature type="transmembrane region" description="Helical" evidence="5">
    <location>
        <begin position="981"/>
        <end position="1002"/>
    </location>
</feature>
<sequence>MFEETSSNRYCYVIIQNATYNESFTCPYPGLYYDIEILKKLNITTYLPARREARNQPFLWKTASDYGKSVYDDVYIEMPLLEGNCLVYLPSNNIVPYDCNTNLNMLCLYRRVFIVEDTSVFGKNMVCLFPYQVCYYLEINEVATNRSNFCSYNLANFIEYYQGVHYLKELDRHCWIGLVSDGYANLYWEPDKQLRYLDLMPTGEIQNDSYGYTTDSNWYLTDNITELDCAICEVNTTQYPAASIQLNLNTTSRCITFDISNINHFPDKTIICYLSTQITTFFNTYIVTEKSSQICVNETIAKYFYCKGFDIFSQKIIASNQLEVRQTNVQKNDLVMYIKPINKATPFDWDMLTEITDEVKQICDKKCVSTPSKILVYTETQWCILLYIDYQDANDTVWFKDLAGKTKDNFYIQELRNMKFCAKDIINVNSVNLTWNKTEVGKSIVPLECCGTPVTRTCLNDKDEGAYWSNISGEYTPCSLEVKYVYDLINITDTTSDVVIEKLSNFSETFKTKLSNMQTHYTALIMTNYVDSKNVNMTDLTVENYLNIIDNVMSGDRNVLNQSQYKMNSTDIFLNGLDHLLSDYNSNINLNFSLVHVRKTNISSGIVGWYRALGEFRPIQNTSSLDSVIAERPEVAAFLTVELIEEVKAYENLDDFEVIYTFFANDNLFNENKKVDNASWVVSIDIPDFNCTFSSYMYVIIKKSLKMGANFSCAYWAYGRTDEMNIRGSWSIDTSNILEVDADYLVCGYDHMTHFGMLLDEQVKDTWLATIIAIAGFGLSSTGVVAVCAVSWINRNTLERKNSILIIMFLISTLLLPLALFISGSVKGHCSCIIAGMFLHYSILSQSSWSLIFALFQYRRFVVVFNSYNNRTIIKSCLAGWLLPAFPVILVARISLDNYHRNNANICYLSSFLIKVAVILPLGCILAVNTYNLFKIVHTLVKNNQDDMCWKIAKLTNYLFFLFGLSWIFGFIAVFSEFQLFNYIFNFLNSIQGFVICLYFISTSNYKFRQYRDSISCSSKQS</sequence>
<dbReference type="OrthoDB" id="10037534at2759"/>
<dbReference type="PANTHER" id="PTHR47767">
    <property type="entry name" value="ADHESION G PROTEIN-COUPLED RECEPTOR G7"/>
    <property type="match status" value="1"/>
</dbReference>
<dbReference type="GO" id="GO:0016020">
    <property type="term" value="C:membrane"/>
    <property type="evidence" value="ECO:0007669"/>
    <property type="project" value="UniProtKB-SubCell"/>
</dbReference>
<evidence type="ECO:0000256" key="2">
    <source>
        <dbReference type="ARBA" id="ARBA00022692"/>
    </source>
</evidence>
<dbReference type="InterPro" id="IPR053066">
    <property type="entry name" value="ADGR_G7"/>
</dbReference>
<organism evidence="7 8">
    <name type="scientific">Brassicogethes aeneus</name>
    <name type="common">Rape pollen beetle</name>
    <name type="synonym">Meligethes aeneus</name>
    <dbReference type="NCBI Taxonomy" id="1431903"/>
    <lineage>
        <taxon>Eukaryota</taxon>
        <taxon>Metazoa</taxon>
        <taxon>Ecdysozoa</taxon>
        <taxon>Arthropoda</taxon>
        <taxon>Hexapoda</taxon>
        <taxon>Insecta</taxon>
        <taxon>Pterygota</taxon>
        <taxon>Neoptera</taxon>
        <taxon>Endopterygota</taxon>
        <taxon>Coleoptera</taxon>
        <taxon>Polyphaga</taxon>
        <taxon>Cucujiformia</taxon>
        <taxon>Nitidulidae</taxon>
        <taxon>Meligethinae</taxon>
        <taxon>Brassicogethes</taxon>
    </lineage>
</organism>
<feature type="transmembrane region" description="Helical" evidence="5">
    <location>
        <begin position="955"/>
        <end position="975"/>
    </location>
</feature>
<feature type="transmembrane region" description="Helical" evidence="5">
    <location>
        <begin position="838"/>
        <end position="856"/>
    </location>
</feature>
<evidence type="ECO:0000256" key="4">
    <source>
        <dbReference type="ARBA" id="ARBA00023136"/>
    </source>
</evidence>
<keyword evidence="4 5" id="KW-0472">Membrane</keyword>
<dbReference type="GO" id="GO:0004930">
    <property type="term" value="F:G protein-coupled receptor activity"/>
    <property type="evidence" value="ECO:0007669"/>
    <property type="project" value="InterPro"/>
</dbReference>
<dbReference type="GO" id="GO:0007166">
    <property type="term" value="P:cell surface receptor signaling pathway"/>
    <property type="evidence" value="ECO:0007669"/>
    <property type="project" value="InterPro"/>
</dbReference>
<evidence type="ECO:0000256" key="1">
    <source>
        <dbReference type="ARBA" id="ARBA00004141"/>
    </source>
</evidence>
<dbReference type="Gene3D" id="1.20.1070.10">
    <property type="entry name" value="Rhodopsin 7-helix transmembrane proteins"/>
    <property type="match status" value="1"/>
</dbReference>
<feature type="transmembrane region" description="Helical" evidence="5">
    <location>
        <begin position="877"/>
        <end position="896"/>
    </location>
</feature>